<feature type="signal peptide" evidence="1">
    <location>
        <begin position="1"/>
        <end position="16"/>
    </location>
</feature>
<feature type="chain" id="PRO_5013196779" description="Secreted protein" evidence="1">
    <location>
        <begin position="17"/>
        <end position="76"/>
    </location>
</feature>
<organism evidence="2 3">
    <name type="scientific">Ophiocordyceps unilateralis</name>
    <name type="common">Zombie-ant fungus</name>
    <name type="synonym">Torrubia unilateralis</name>
    <dbReference type="NCBI Taxonomy" id="268505"/>
    <lineage>
        <taxon>Eukaryota</taxon>
        <taxon>Fungi</taxon>
        <taxon>Dikarya</taxon>
        <taxon>Ascomycota</taxon>
        <taxon>Pezizomycotina</taxon>
        <taxon>Sordariomycetes</taxon>
        <taxon>Hypocreomycetidae</taxon>
        <taxon>Hypocreales</taxon>
        <taxon>Ophiocordycipitaceae</taxon>
        <taxon>Ophiocordyceps</taxon>
    </lineage>
</organism>
<dbReference type="EMBL" id="LAZP02000086">
    <property type="protein sequence ID" value="PFH61165.1"/>
    <property type="molecule type" value="Genomic_DNA"/>
</dbReference>
<accession>A0A2A9PI37</accession>
<gene>
    <name evidence="2" type="ORF">XA68_18048</name>
</gene>
<proteinExistence type="predicted"/>
<keyword evidence="1" id="KW-0732">Signal</keyword>
<evidence type="ECO:0000313" key="2">
    <source>
        <dbReference type="EMBL" id="PFH61165.1"/>
    </source>
</evidence>
<evidence type="ECO:0000256" key="1">
    <source>
        <dbReference type="SAM" id="SignalP"/>
    </source>
</evidence>
<reference evidence="2 3" key="2">
    <citation type="journal article" date="2017" name="Sci. Rep.">
        <title>Ant-infecting Ophiocordyceps genomes reveal a high diversity of potential behavioral manipulation genes and a possible major role for enterotoxins.</title>
        <authorList>
            <person name="de Bekker C."/>
            <person name="Ohm R.A."/>
            <person name="Evans H.C."/>
            <person name="Brachmann A."/>
            <person name="Hughes D.P."/>
        </authorList>
    </citation>
    <scope>NUCLEOTIDE SEQUENCE [LARGE SCALE GENOMIC DNA]</scope>
    <source>
        <strain evidence="2 3">SC16a</strain>
    </source>
</reference>
<evidence type="ECO:0008006" key="4">
    <source>
        <dbReference type="Google" id="ProtNLM"/>
    </source>
</evidence>
<name>A0A2A9PI37_OPHUN</name>
<protein>
    <recommendedName>
        <fullName evidence="4">Secreted protein</fullName>
    </recommendedName>
</protein>
<reference evidence="2 3" key="1">
    <citation type="journal article" date="2015" name="BMC Genomics">
        <title>Gene expression during zombie ant biting behavior reflects the complexity underlying fungal parasitic behavioral manipulation.</title>
        <authorList>
            <person name="de Bekker C."/>
            <person name="Ohm R.A."/>
            <person name="Loreto R.G."/>
            <person name="Sebastian A."/>
            <person name="Albert I."/>
            <person name="Merrow M."/>
            <person name="Brachmann A."/>
            <person name="Hughes D.P."/>
        </authorList>
    </citation>
    <scope>NUCLEOTIDE SEQUENCE [LARGE SCALE GENOMIC DNA]</scope>
    <source>
        <strain evidence="2 3">SC16a</strain>
    </source>
</reference>
<comment type="caution">
    <text evidence="2">The sequence shown here is derived from an EMBL/GenBank/DDBJ whole genome shotgun (WGS) entry which is preliminary data.</text>
</comment>
<dbReference type="AlphaFoldDB" id="A0A2A9PI37"/>
<evidence type="ECO:0000313" key="3">
    <source>
        <dbReference type="Proteomes" id="UP000037136"/>
    </source>
</evidence>
<keyword evidence="3" id="KW-1185">Reference proteome</keyword>
<sequence>MLVFVLVLAIVGGLFAWLGVGGADHAAGHGTRIRADPRAEFTTSQHIEEPGTVNKEVTSLVRHLRSIKIRRWGVVL</sequence>
<dbReference type="Proteomes" id="UP000037136">
    <property type="component" value="Unassembled WGS sequence"/>
</dbReference>